<keyword evidence="1" id="KW-0175">Coiled coil</keyword>
<reference evidence="5" key="1">
    <citation type="journal article" date="2021" name="PeerJ">
        <title>Extensive microbial diversity within the chicken gut microbiome revealed by metagenomics and culture.</title>
        <authorList>
            <person name="Gilroy R."/>
            <person name="Ravi A."/>
            <person name="Getino M."/>
            <person name="Pursley I."/>
            <person name="Horton D.L."/>
            <person name="Alikhan N.F."/>
            <person name="Baker D."/>
            <person name="Gharbi K."/>
            <person name="Hall N."/>
            <person name="Watson M."/>
            <person name="Adriaenssens E.M."/>
            <person name="Foster-Nyarko E."/>
            <person name="Jarju S."/>
            <person name="Secka A."/>
            <person name="Antonio M."/>
            <person name="Oren A."/>
            <person name="Chaudhuri R.R."/>
            <person name="La Ragione R."/>
            <person name="Hildebrand F."/>
            <person name="Pallen M.J."/>
        </authorList>
    </citation>
    <scope>NUCLEOTIDE SEQUENCE</scope>
    <source>
        <strain evidence="5">CHK188-5543</strain>
    </source>
</reference>
<keyword evidence="3" id="KW-1133">Transmembrane helix</keyword>
<evidence type="ECO:0000256" key="1">
    <source>
        <dbReference type="SAM" id="Coils"/>
    </source>
</evidence>
<feature type="compositionally biased region" description="Gly residues" evidence="2">
    <location>
        <begin position="1320"/>
        <end position="1337"/>
    </location>
</feature>
<comment type="caution">
    <text evidence="5">The sequence shown here is derived from an EMBL/GenBank/DDBJ whole genome shotgun (WGS) entry which is preliminary data.</text>
</comment>
<protein>
    <recommendedName>
        <fullName evidence="7">Right handed beta helix domain-containing protein</fullName>
    </recommendedName>
</protein>
<feature type="compositionally biased region" description="Polar residues" evidence="2">
    <location>
        <begin position="1502"/>
        <end position="1514"/>
    </location>
</feature>
<dbReference type="InterPro" id="IPR011050">
    <property type="entry name" value="Pectin_lyase_fold/virulence"/>
</dbReference>
<feature type="region of interest" description="Disordered" evidence="2">
    <location>
        <begin position="1433"/>
        <end position="1521"/>
    </location>
</feature>
<keyword evidence="4" id="KW-0732">Signal</keyword>
<organism evidence="5 6">
    <name type="scientific">Candidatus Anaerotruncus excrementipullorum</name>
    <dbReference type="NCBI Taxonomy" id="2838465"/>
    <lineage>
        <taxon>Bacteria</taxon>
        <taxon>Bacillati</taxon>
        <taxon>Bacillota</taxon>
        <taxon>Clostridia</taxon>
        <taxon>Eubacteriales</taxon>
        <taxon>Oscillospiraceae</taxon>
        <taxon>Anaerotruncus</taxon>
    </lineage>
</organism>
<feature type="signal peptide" evidence="4">
    <location>
        <begin position="1"/>
        <end position="27"/>
    </location>
</feature>
<gene>
    <name evidence="5" type="ORF">H9736_03650</name>
</gene>
<feature type="compositionally biased region" description="Low complexity" evidence="2">
    <location>
        <begin position="1463"/>
        <end position="1480"/>
    </location>
</feature>
<evidence type="ECO:0000313" key="6">
    <source>
        <dbReference type="Proteomes" id="UP000886800"/>
    </source>
</evidence>
<proteinExistence type="predicted"/>
<dbReference type="Proteomes" id="UP000886800">
    <property type="component" value="Unassembled WGS sequence"/>
</dbReference>
<feature type="coiled-coil region" evidence="1">
    <location>
        <begin position="470"/>
        <end position="501"/>
    </location>
</feature>
<keyword evidence="3" id="KW-0812">Transmembrane</keyword>
<feature type="transmembrane region" description="Helical" evidence="3">
    <location>
        <begin position="1524"/>
        <end position="1547"/>
    </location>
</feature>
<evidence type="ECO:0000256" key="2">
    <source>
        <dbReference type="SAM" id="MobiDB-lite"/>
    </source>
</evidence>
<evidence type="ECO:0000256" key="4">
    <source>
        <dbReference type="SAM" id="SignalP"/>
    </source>
</evidence>
<dbReference type="Gene3D" id="2.160.20.10">
    <property type="entry name" value="Single-stranded right-handed beta-helix, Pectin lyase-like"/>
    <property type="match status" value="2"/>
</dbReference>
<evidence type="ECO:0000256" key="3">
    <source>
        <dbReference type="SAM" id="Phobius"/>
    </source>
</evidence>
<accession>A0A9D2B7P3</accession>
<sequence>MKLYNRFAAALVACLTAVSAAFPAVWAEEFAHVPGCPEAQLAASLHQSPEDCNSAIDRAAVAALLAQIAALPSPETVPPFTAQQRADIQAAQLALEALQARRANLPADGSLRPLDTQAAGQLDAAQADLAKLAQLVELAAFTHAAGCPEEGLDTSAHRSVADCEQAISDHRAAGQFQEQLTALAEELGEAAALTDAQRARVQTVREAWEQLSDGAKALTTQEAAQLAALEALPFAHWSDCPEPQNSAHRTEEDCRDALARQQASAFHTRMDALPTPDTVESLTAQLQQQVQEARAFYNTLDSRAVSFVDTTKVDKLAALEQKPLFAHLENCPDQQADHRTAADCQAAIDRAQAARDQQAAEAFMELVSALPDPAVAGPLASDQQEQVRQAREAYEALTGEAKALVAPAQLEKLAALEARLEFVHLENCPDKQADHKTAEDCQAAIDEKALADFREALRALPDLAQAAELTDTLKAQLEQALECYNALRQEARGQLTTAEQAKWEALRSLLDEGSGPVLLTSQQGGRRRFETIGQALAAAVAGDTLTLNGGSYAENLILSMPVTIQAAPGVRPQITGSWTLAAGVTLRGLDFSATTDGAVLQVAAGAAVQLQDLGIDQLGTGSGIQLGDGSGAATGAQLVLDSVYLHANQGVGLLARDPAAQLTIQNGSQLSGQTAVCLESTAGEVPLWVVSSTLTGVQTALEVKSPAHLQLQNSTLTGERGLVLAAKGIQAQAANSTLEGGTGGALSLAAQNCKITIGGGSVLKNRAADQALIRLSGEAAGRGEQVGLEQVSLLDSASGGEGTLIDYGGEISTPISVTSQTAFSLSDGSVPILERAAENTLRNAYRSLEEAVSGAAQGSLLELPAKTYALDTLAVKTSGLTIQGQSGTVLRTAGGIQVTADDVSLEGLRITYAGSGEGCPLSYTGKGQQRLQGGSLVGVTLGGGGLQVRQVQNLLVDGLVVEESSQAGILVESAQLTLKNSLLSGGESALVMKAGETPTRVILEAGNRFDPPLLYSDWADGASADANQLEGLPASWNGVTETDSEGVRRTAYRPADTTASGQVRSVTISDGGYTFQAVPGEGNRYYAVVSQPVTAADILIHPLARESFSPPSFLWQEASAQVPFTVGETEYTLYLRQRALQGSLYLLDASGRELDRETGRHLAETLFVDRLSVSGLAGNADLYDVAKDASRLEVRLTAQRFAPRGSTGVPTEAGLPEEQRQRVERYLSQEGYRIGELFTVRGAVWADDRQSALQLLHPLSYALTLPEEAREQEGYRLLYLNETGGVDLLPFQRSGSRITFSSQEEGPFLVAYLPETSSGSSGGGSSGGSGGGGGSSGGPSPEERNEAFWAQVKDRIKSAEDGDIIRANASQMLYVPAGVLRELEGREVTLVVSYKGEETAIYGWNMLEVPKNRVYYSFEELARLYEEADLDPEVSQSQLPGEIYSPHTGGYQPGVTQPTVEVDPPAGSTPPSSSGDAESSQPEEPEEPEEPEASQPEAPEPDTSQPDQPASAQPESPAGPSFRAGWIVAAVMAVLGVAAGVVAAILYRGRRGE</sequence>
<dbReference type="InterPro" id="IPR012334">
    <property type="entry name" value="Pectin_lyas_fold"/>
</dbReference>
<evidence type="ECO:0008006" key="7">
    <source>
        <dbReference type="Google" id="ProtNLM"/>
    </source>
</evidence>
<dbReference type="SUPFAM" id="SSF51126">
    <property type="entry name" value="Pectin lyase-like"/>
    <property type="match status" value="2"/>
</dbReference>
<keyword evidence="3" id="KW-0472">Membrane</keyword>
<feature type="chain" id="PRO_5038592674" description="Right handed beta helix domain-containing protein" evidence="4">
    <location>
        <begin position="28"/>
        <end position="1553"/>
    </location>
</feature>
<dbReference type="EMBL" id="DXES01000078">
    <property type="protein sequence ID" value="HIX65322.1"/>
    <property type="molecule type" value="Genomic_DNA"/>
</dbReference>
<name>A0A9D2B7P3_9FIRM</name>
<reference evidence="5" key="2">
    <citation type="submission" date="2021-04" db="EMBL/GenBank/DDBJ databases">
        <authorList>
            <person name="Gilroy R."/>
        </authorList>
    </citation>
    <scope>NUCLEOTIDE SEQUENCE</scope>
    <source>
        <strain evidence="5">CHK188-5543</strain>
    </source>
</reference>
<feature type="region of interest" description="Disordered" evidence="2">
    <location>
        <begin position="1313"/>
        <end position="1343"/>
    </location>
</feature>
<evidence type="ECO:0000313" key="5">
    <source>
        <dbReference type="EMBL" id="HIX65322.1"/>
    </source>
</evidence>
<feature type="compositionally biased region" description="Acidic residues" evidence="2">
    <location>
        <begin position="1481"/>
        <end position="1492"/>
    </location>
</feature>